<keyword evidence="2" id="KW-1185">Reference proteome</keyword>
<dbReference type="Proteomes" id="UP000053424">
    <property type="component" value="Unassembled WGS sequence"/>
</dbReference>
<evidence type="ECO:0000313" key="2">
    <source>
        <dbReference type="Proteomes" id="UP000053424"/>
    </source>
</evidence>
<reference evidence="2" key="2">
    <citation type="submission" date="2015-01" db="EMBL/GenBank/DDBJ databases">
        <title>Evolutionary Origins and Diversification of the Mycorrhizal Mutualists.</title>
        <authorList>
            <consortium name="DOE Joint Genome Institute"/>
            <consortium name="Mycorrhizal Genomics Consortium"/>
            <person name="Kohler A."/>
            <person name="Kuo A."/>
            <person name="Nagy L.G."/>
            <person name="Floudas D."/>
            <person name="Copeland A."/>
            <person name="Barry K.W."/>
            <person name="Cichocki N."/>
            <person name="Veneault-Fourrey C."/>
            <person name="LaButti K."/>
            <person name="Lindquist E.A."/>
            <person name="Lipzen A."/>
            <person name="Lundell T."/>
            <person name="Morin E."/>
            <person name="Murat C."/>
            <person name="Riley R."/>
            <person name="Ohm R."/>
            <person name="Sun H."/>
            <person name="Tunlid A."/>
            <person name="Henrissat B."/>
            <person name="Grigoriev I.V."/>
            <person name="Hibbett D.S."/>
            <person name="Martin F."/>
        </authorList>
    </citation>
    <scope>NUCLEOTIDE SEQUENCE [LARGE SCALE GENOMIC DNA]</scope>
    <source>
        <strain evidence="2">h7</strain>
    </source>
</reference>
<accession>A0A0C2YD88</accession>
<dbReference type="AlphaFoldDB" id="A0A0C2YD88"/>
<sequence length="68" mass="7845">MFPRDSKLHHARKQRSICPSLASDLSYIVITIELWKEVKDNLQKLRSIHLDNLEALTTIAPHPLEISL</sequence>
<dbReference type="EMBL" id="KN831787">
    <property type="protein sequence ID" value="KIM39007.1"/>
    <property type="molecule type" value="Genomic_DNA"/>
</dbReference>
<evidence type="ECO:0000313" key="1">
    <source>
        <dbReference type="EMBL" id="KIM39007.1"/>
    </source>
</evidence>
<reference evidence="1 2" key="1">
    <citation type="submission" date="2014-04" db="EMBL/GenBank/DDBJ databases">
        <authorList>
            <consortium name="DOE Joint Genome Institute"/>
            <person name="Kuo A."/>
            <person name="Gay G."/>
            <person name="Dore J."/>
            <person name="Kohler A."/>
            <person name="Nagy L.G."/>
            <person name="Floudas D."/>
            <person name="Copeland A."/>
            <person name="Barry K.W."/>
            <person name="Cichocki N."/>
            <person name="Veneault-Fourrey C."/>
            <person name="LaButti K."/>
            <person name="Lindquist E.A."/>
            <person name="Lipzen A."/>
            <person name="Lundell T."/>
            <person name="Morin E."/>
            <person name="Murat C."/>
            <person name="Sun H."/>
            <person name="Tunlid A."/>
            <person name="Henrissat B."/>
            <person name="Grigoriev I.V."/>
            <person name="Hibbett D.S."/>
            <person name="Martin F."/>
            <person name="Nordberg H.P."/>
            <person name="Cantor M.N."/>
            <person name="Hua S.X."/>
        </authorList>
    </citation>
    <scope>NUCLEOTIDE SEQUENCE [LARGE SCALE GENOMIC DNA]</scope>
    <source>
        <strain evidence="2">h7</strain>
    </source>
</reference>
<name>A0A0C2YD88_HEBCY</name>
<proteinExistence type="predicted"/>
<protein>
    <submittedName>
        <fullName evidence="1">Uncharacterized protein</fullName>
    </submittedName>
</protein>
<dbReference type="HOGENOM" id="CLU_2794218_0_0_1"/>
<organism evidence="1 2">
    <name type="scientific">Hebeloma cylindrosporum</name>
    <dbReference type="NCBI Taxonomy" id="76867"/>
    <lineage>
        <taxon>Eukaryota</taxon>
        <taxon>Fungi</taxon>
        <taxon>Dikarya</taxon>
        <taxon>Basidiomycota</taxon>
        <taxon>Agaricomycotina</taxon>
        <taxon>Agaricomycetes</taxon>
        <taxon>Agaricomycetidae</taxon>
        <taxon>Agaricales</taxon>
        <taxon>Agaricineae</taxon>
        <taxon>Hymenogastraceae</taxon>
        <taxon>Hebeloma</taxon>
    </lineage>
</organism>
<gene>
    <name evidence="1" type="ORF">M413DRAFT_234177</name>
</gene>